<dbReference type="EMBL" id="CAFAAY010000098">
    <property type="protein sequence ID" value="CAB4821289.1"/>
    <property type="molecule type" value="Genomic_DNA"/>
</dbReference>
<dbReference type="CDD" id="cd07772">
    <property type="entry name" value="ASKHA_NBD_FGGY_NaCK-like"/>
    <property type="match status" value="1"/>
</dbReference>
<dbReference type="PANTHER" id="PTHR10196">
    <property type="entry name" value="SUGAR KINASE"/>
    <property type="match status" value="1"/>
</dbReference>
<protein>
    <submittedName>
        <fullName evidence="6">Unannotated protein</fullName>
    </submittedName>
</protein>
<proteinExistence type="inferred from homology"/>
<evidence type="ECO:0000256" key="3">
    <source>
        <dbReference type="ARBA" id="ARBA00022777"/>
    </source>
</evidence>
<accession>A0A6J6ZI68</accession>
<dbReference type="Pfam" id="PF21546">
    <property type="entry name" value="FGGY_C_2"/>
    <property type="match status" value="1"/>
</dbReference>
<feature type="domain" description="Carbohydrate kinase FGGY C-terminal" evidence="5">
    <location>
        <begin position="231"/>
        <end position="290"/>
    </location>
</feature>
<dbReference type="GO" id="GO:0005829">
    <property type="term" value="C:cytosol"/>
    <property type="evidence" value="ECO:0007669"/>
    <property type="project" value="TreeGrafter"/>
</dbReference>
<organism evidence="6">
    <name type="scientific">freshwater metagenome</name>
    <dbReference type="NCBI Taxonomy" id="449393"/>
    <lineage>
        <taxon>unclassified sequences</taxon>
        <taxon>metagenomes</taxon>
        <taxon>ecological metagenomes</taxon>
    </lineage>
</organism>
<keyword evidence="2" id="KW-0808">Transferase</keyword>
<feature type="domain" description="Carbohydrate kinase FGGY N-terminal" evidence="4">
    <location>
        <begin position="6"/>
        <end position="193"/>
    </location>
</feature>
<dbReference type="InterPro" id="IPR018484">
    <property type="entry name" value="FGGY_N"/>
</dbReference>
<dbReference type="PANTHER" id="PTHR10196:SF69">
    <property type="entry name" value="GLYCEROL KINASE"/>
    <property type="match status" value="1"/>
</dbReference>
<comment type="similarity">
    <text evidence="1">Belongs to the FGGY kinase family.</text>
</comment>
<gene>
    <name evidence="6" type="ORF">UFOPK3124_01054</name>
</gene>
<dbReference type="Pfam" id="PF00370">
    <property type="entry name" value="FGGY_N"/>
    <property type="match status" value="1"/>
</dbReference>
<reference evidence="6" key="1">
    <citation type="submission" date="2020-05" db="EMBL/GenBank/DDBJ databases">
        <authorList>
            <person name="Chiriac C."/>
            <person name="Salcher M."/>
            <person name="Ghai R."/>
            <person name="Kavagutti S V."/>
        </authorList>
    </citation>
    <scope>NUCLEOTIDE SEQUENCE</scope>
</reference>
<dbReference type="GO" id="GO:0006071">
    <property type="term" value="P:glycerol metabolic process"/>
    <property type="evidence" value="ECO:0007669"/>
    <property type="project" value="TreeGrafter"/>
</dbReference>
<dbReference type="SUPFAM" id="SSF53067">
    <property type="entry name" value="Actin-like ATPase domain"/>
    <property type="match status" value="2"/>
</dbReference>
<dbReference type="AlphaFoldDB" id="A0A6J6ZI68"/>
<dbReference type="InterPro" id="IPR049382">
    <property type="entry name" value="FGGY_C_2"/>
</dbReference>
<dbReference type="InterPro" id="IPR043129">
    <property type="entry name" value="ATPase_NBD"/>
</dbReference>
<evidence type="ECO:0000313" key="6">
    <source>
        <dbReference type="EMBL" id="CAB4821289.1"/>
    </source>
</evidence>
<evidence type="ECO:0000256" key="2">
    <source>
        <dbReference type="ARBA" id="ARBA00022679"/>
    </source>
</evidence>
<name>A0A6J6ZI68_9ZZZZ</name>
<keyword evidence="3" id="KW-0418">Kinase</keyword>
<evidence type="ECO:0000256" key="1">
    <source>
        <dbReference type="ARBA" id="ARBA00009156"/>
    </source>
</evidence>
<dbReference type="GO" id="GO:0004370">
    <property type="term" value="F:glycerol kinase activity"/>
    <property type="evidence" value="ECO:0007669"/>
    <property type="project" value="TreeGrafter"/>
</dbReference>
<dbReference type="Gene3D" id="3.30.420.40">
    <property type="match status" value="2"/>
</dbReference>
<evidence type="ECO:0000259" key="4">
    <source>
        <dbReference type="Pfam" id="PF00370"/>
    </source>
</evidence>
<sequence length="430" mass="48801">MHPIPVILIFDIGKTNKKLFVFNEAYKVVYELSTQITELKDEDGFPCEDILALSNWVLSSLDTLKKESAYIIKAIHYAAYGASLVYLNEKGELIEPLYNYLKPFQEATKNSFENKYGSLDEISLTTASPYLGNLNAGLQLYRIKKEKPELFQKMNWALHLPQYIHYLVTGELASDITSIGCHTMLWNFENHGYHHWVKEEGLDKLFPALKSAVGLHDSSAALIPYLSSFHEPFLLISTGTWCISLHPFNETALTTSELTQDSLCYLSFAGRPVKASRVFSGKEHELGVEALNTYFNKPAEYFSTIHYNKLFHIDENFTIEDLSCFKDFETAYHNLVAKLVRKQIISTNLILANTQVKRIFVDGGFSNNEIFMNMLARSYSEYEVFAAAIPQASSLGAALAVHEKWNTEAIPNNLISLQYYSTKTNEKGIL</sequence>
<evidence type="ECO:0000259" key="5">
    <source>
        <dbReference type="Pfam" id="PF21546"/>
    </source>
</evidence>